<dbReference type="Proteomes" id="UP001419268">
    <property type="component" value="Unassembled WGS sequence"/>
</dbReference>
<reference evidence="1 2" key="1">
    <citation type="submission" date="2024-01" db="EMBL/GenBank/DDBJ databases">
        <title>Genome assemblies of Stephania.</title>
        <authorList>
            <person name="Yang L."/>
        </authorList>
    </citation>
    <scope>NUCLEOTIDE SEQUENCE [LARGE SCALE GENOMIC DNA]</scope>
    <source>
        <strain evidence="1">JXDWG</strain>
        <tissue evidence="1">Leaf</tissue>
    </source>
</reference>
<organism evidence="1 2">
    <name type="scientific">Stephania cephalantha</name>
    <dbReference type="NCBI Taxonomy" id="152367"/>
    <lineage>
        <taxon>Eukaryota</taxon>
        <taxon>Viridiplantae</taxon>
        <taxon>Streptophyta</taxon>
        <taxon>Embryophyta</taxon>
        <taxon>Tracheophyta</taxon>
        <taxon>Spermatophyta</taxon>
        <taxon>Magnoliopsida</taxon>
        <taxon>Ranunculales</taxon>
        <taxon>Menispermaceae</taxon>
        <taxon>Menispermoideae</taxon>
        <taxon>Cissampelideae</taxon>
        <taxon>Stephania</taxon>
    </lineage>
</organism>
<keyword evidence="2" id="KW-1185">Reference proteome</keyword>
<gene>
    <name evidence="1" type="ORF">Scep_022254</name>
</gene>
<protein>
    <submittedName>
        <fullName evidence="1">Uncharacterized protein</fullName>
    </submittedName>
</protein>
<sequence>MALTLNCNIKDREIQKEGIETEVMETIMGKLPLEYFLLDHCTFIETNLVWVIRKSIHRTEDYKLLIFFVPESKHTGKHSPVCRQTLSVLECATIESRLNRKRMQPGYLGLVFPQTHITAVVVVLWIRDEESKKKGNGVDLKIKVEPGALIYPAPSAGIGNFFSSSTQSTKPNFRQEREIPFPHSAKNLINKSLETVKVTIFIHQA</sequence>
<dbReference type="AlphaFoldDB" id="A0AAP0F7L3"/>
<name>A0AAP0F7L3_9MAGN</name>
<comment type="caution">
    <text evidence="1">The sequence shown here is derived from an EMBL/GenBank/DDBJ whole genome shotgun (WGS) entry which is preliminary data.</text>
</comment>
<evidence type="ECO:0000313" key="2">
    <source>
        <dbReference type="Proteomes" id="UP001419268"/>
    </source>
</evidence>
<accession>A0AAP0F7L3</accession>
<proteinExistence type="predicted"/>
<evidence type="ECO:0000313" key="1">
    <source>
        <dbReference type="EMBL" id="KAK9105410.1"/>
    </source>
</evidence>
<dbReference type="EMBL" id="JBBNAG010000009">
    <property type="protein sequence ID" value="KAK9105410.1"/>
    <property type="molecule type" value="Genomic_DNA"/>
</dbReference>